<evidence type="ECO:0000256" key="1">
    <source>
        <dbReference type="SAM" id="Phobius"/>
    </source>
</evidence>
<evidence type="ECO:0000256" key="2">
    <source>
        <dbReference type="SAM" id="SignalP"/>
    </source>
</evidence>
<feature type="transmembrane region" description="Helical" evidence="1">
    <location>
        <begin position="262"/>
        <end position="282"/>
    </location>
</feature>
<name>A0AB34J3F6_PRYPA</name>
<keyword evidence="1" id="KW-0812">Transmembrane</keyword>
<dbReference type="AlphaFoldDB" id="A0AB34J3F6"/>
<keyword evidence="4" id="KW-1185">Reference proteome</keyword>
<keyword evidence="2" id="KW-0732">Signal</keyword>
<proteinExistence type="predicted"/>
<feature type="transmembrane region" description="Helical" evidence="1">
    <location>
        <begin position="387"/>
        <end position="405"/>
    </location>
</feature>
<feature type="transmembrane region" description="Helical" evidence="1">
    <location>
        <begin position="350"/>
        <end position="367"/>
    </location>
</feature>
<comment type="caution">
    <text evidence="3">The sequence shown here is derived from an EMBL/GenBank/DDBJ whole genome shotgun (WGS) entry which is preliminary data.</text>
</comment>
<feature type="transmembrane region" description="Helical" evidence="1">
    <location>
        <begin position="100"/>
        <end position="120"/>
    </location>
</feature>
<dbReference type="InterPro" id="IPR019634">
    <property type="entry name" value="Uncharacterised_Ycf49"/>
</dbReference>
<reference evidence="3 4" key="1">
    <citation type="journal article" date="2024" name="Science">
        <title>Giant polyketide synthase enzymes in the biosynthesis of giant marine polyether toxins.</title>
        <authorList>
            <person name="Fallon T.R."/>
            <person name="Shende V.V."/>
            <person name="Wierzbicki I.H."/>
            <person name="Pendleton A.L."/>
            <person name="Watervoot N.F."/>
            <person name="Auber R.P."/>
            <person name="Gonzalez D.J."/>
            <person name="Wisecaver J.H."/>
            <person name="Moore B.S."/>
        </authorList>
    </citation>
    <scope>NUCLEOTIDE SEQUENCE [LARGE SCALE GENOMIC DNA]</scope>
    <source>
        <strain evidence="3 4">12B1</strain>
    </source>
</reference>
<accession>A0AB34J3F6</accession>
<dbReference type="InterPro" id="IPR021995">
    <property type="entry name" value="DUF3593"/>
</dbReference>
<dbReference type="EMBL" id="JBGBPQ010000014">
    <property type="protein sequence ID" value="KAL1511071.1"/>
    <property type="molecule type" value="Genomic_DNA"/>
</dbReference>
<dbReference type="Pfam" id="PF12159">
    <property type="entry name" value="DUF3593"/>
    <property type="match status" value="1"/>
</dbReference>
<dbReference type="PANTHER" id="PTHR33833:SF3">
    <property type="entry name" value="YCF49-LIKE PROTEIN"/>
    <property type="match status" value="1"/>
</dbReference>
<feature type="signal peptide" evidence="2">
    <location>
        <begin position="1"/>
        <end position="15"/>
    </location>
</feature>
<feature type="transmembrane region" description="Helical" evidence="1">
    <location>
        <begin position="294"/>
        <end position="315"/>
    </location>
</feature>
<evidence type="ECO:0008006" key="5">
    <source>
        <dbReference type="Google" id="ProtNLM"/>
    </source>
</evidence>
<feature type="transmembrane region" description="Helical" evidence="1">
    <location>
        <begin position="230"/>
        <end position="250"/>
    </location>
</feature>
<dbReference type="Pfam" id="PF10693">
    <property type="entry name" value="DUF2499"/>
    <property type="match status" value="1"/>
</dbReference>
<organism evidence="3 4">
    <name type="scientific">Prymnesium parvum</name>
    <name type="common">Toxic golden alga</name>
    <dbReference type="NCBI Taxonomy" id="97485"/>
    <lineage>
        <taxon>Eukaryota</taxon>
        <taxon>Haptista</taxon>
        <taxon>Haptophyta</taxon>
        <taxon>Prymnesiophyceae</taxon>
        <taxon>Prymnesiales</taxon>
        <taxon>Prymnesiaceae</taxon>
        <taxon>Prymnesium</taxon>
    </lineage>
</organism>
<feature type="transmembrane region" description="Helical" evidence="1">
    <location>
        <begin position="69"/>
        <end position="88"/>
    </location>
</feature>
<sequence length="419" mass="44166">MLRLLALLCSHAALGFQLPAAAVLRPAAPRARPRMLNVDPQLFADASATAPLINQIGSTLAFSDQGGNLAGVFFQFSLPSYLAFLYFIGYEKNRTPKLGLFGFQFLLLFVISTIPTGIISKATYGCTLADADWLHGSAEALLTVTNLLIAAGFRAASCGDTAGEEGALTRKVALGLAALVALVCASGTSLGFGAHTPFMFGVGNLDAATVAALPWVAHAEPANALSLPTWAIHSSSVFEWLFAMQLVWKYASVTGNEKWKGLTWGMLPLHASGVAACTYHFFFNPSSLQFLVELQAFLTLLGNTTLAIAAIRIALSNGWTLSELNPFDKSKSDKEEALPALRTSPADNEFVLFAQLFGLTFACAYAVKYGELALGGADGSPFGANPIVAGLMVLLPPAVVAYSYIGASEGEKSPTTSLP</sequence>
<protein>
    <recommendedName>
        <fullName evidence="5">Ycf49-like protein</fullName>
    </recommendedName>
</protein>
<dbReference type="PANTHER" id="PTHR33833">
    <property type="entry name" value="NUCLEOLAR-LIKE PROTEIN-RELATED"/>
    <property type="match status" value="1"/>
</dbReference>
<keyword evidence="1" id="KW-0472">Membrane</keyword>
<dbReference type="Proteomes" id="UP001515480">
    <property type="component" value="Unassembled WGS sequence"/>
</dbReference>
<feature type="transmembrane region" description="Helical" evidence="1">
    <location>
        <begin position="172"/>
        <end position="194"/>
    </location>
</feature>
<evidence type="ECO:0000313" key="3">
    <source>
        <dbReference type="EMBL" id="KAL1511071.1"/>
    </source>
</evidence>
<feature type="chain" id="PRO_5044253388" description="Ycf49-like protein" evidence="2">
    <location>
        <begin position="16"/>
        <end position="419"/>
    </location>
</feature>
<keyword evidence="1" id="KW-1133">Transmembrane helix</keyword>
<evidence type="ECO:0000313" key="4">
    <source>
        <dbReference type="Proteomes" id="UP001515480"/>
    </source>
</evidence>
<gene>
    <name evidence="3" type="ORF">AB1Y20_005894</name>
</gene>
<feature type="transmembrane region" description="Helical" evidence="1">
    <location>
        <begin position="140"/>
        <end position="160"/>
    </location>
</feature>